<reference evidence="1 2" key="1">
    <citation type="submission" date="2024-01" db="EMBL/GenBank/DDBJ databases">
        <title>The genomes of 5 underutilized Papilionoideae crops provide insights into root nodulation and disease resistanc.</title>
        <authorList>
            <person name="Jiang F."/>
        </authorList>
    </citation>
    <scope>NUCLEOTIDE SEQUENCE [LARGE SCALE GENOMIC DNA]</scope>
    <source>
        <strain evidence="1">LVBAO_FW01</strain>
        <tissue evidence="1">Leaves</tissue>
    </source>
</reference>
<comment type="caution">
    <text evidence="1">The sequence shown here is derived from an EMBL/GenBank/DDBJ whole genome shotgun (WGS) entry which is preliminary data.</text>
</comment>
<gene>
    <name evidence="1" type="ORF">VNO77_21443</name>
</gene>
<accession>A0AAN9LVQ4</accession>
<keyword evidence="2" id="KW-1185">Reference proteome</keyword>
<name>A0AAN9LVQ4_CANGL</name>
<dbReference type="AlphaFoldDB" id="A0AAN9LVQ4"/>
<proteinExistence type="predicted"/>
<protein>
    <submittedName>
        <fullName evidence="1">Uncharacterized protein</fullName>
    </submittedName>
</protein>
<organism evidence="1 2">
    <name type="scientific">Canavalia gladiata</name>
    <name type="common">Sword bean</name>
    <name type="synonym">Dolichos gladiatus</name>
    <dbReference type="NCBI Taxonomy" id="3824"/>
    <lineage>
        <taxon>Eukaryota</taxon>
        <taxon>Viridiplantae</taxon>
        <taxon>Streptophyta</taxon>
        <taxon>Embryophyta</taxon>
        <taxon>Tracheophyta</taxon>
        <taxon>Spermatophyta</taxon>
        <taxon>Magnoliopsida</taxon>
        <taxon>eudicotyledons</taxon>
        <taxon>Gunneridae</taxon>
        <taxon>Pentapetalae</taxon>
        <taxon>rosids</taxon>
        <taxon>fabids</taxon>
        <taxon>Fabales</taxon>
        <taxon>Fabaceae</taxon>
        <taxon>Papilionoideae</taxon>
        <taxon>50 kb inversion clade</taxon>
        <taxon>NPAAA clade</taxon>
        <taxon>indigoferoid/millettioid clade</taxon>
        <taxon>Phaseoleae</taxon>
        <taxon>Canavalia</taxon>
    </lineage>
</organism>
<dbReference type="EMBL" id="JAYMYQ010000004">
    <property type="protein sequence ID" value="KAK7340732.1"/>
    <property type="molecule type" value="Genomic_DNA"/>
</dbReference>
<sequence length="77" mass="8887">MKPIGHQPQISFPFGLGSRGRRFSNVKFGLRIFMIFGCFYQTQPEISLESLDSVLFCNARFWVLTQFFLIFPKTGSC</sequence>
<evidence type="ECO:0000313" key="1">
    <source>
        <dbReference type="EMBL" id="KAK7340732.1"/>
    </source>
</evidence>
<dbReference type="Proteomes" id="UP001367508">
    <property type="component" value="Unassembled WGS sequence"/>
</dbReference>
<evidence type="ECO:0000313" key="2">
    <source>
        <dbReference type="Proteomes" id="UP001367508"/>
    </source>
</evidence>